<dbReference type="GO" id="GO:0009409">
    <property type="term" value="P:response to cold"/>
    <property type="evidence" value="ECO:0007669"/>
    <property type="project" value="UniProtKB-ARBA"/>
</dbReference>
<dbReference type="SUPFAM" id="SSF46579">
    <property type="entry name" value="Prefoldin"/>
    <property type="match status" value="1"/>
</dbReference>
<evidence type="ECO:0008006" key="3">
    <source>
        <dbReference type="Google" id="ProtNLM"/>
    </source>
</evidence>
<reference evidence="1" key="1">
    <citation type="submission" date="2020-12" db="EMBL/GenBank/DDBJ databases">
        <authorList>
            <person name="Iha C."/>
        </authorList>
    </citation>
    <scope>NUCLEOTIDE SEQUENCE</scope>
</reference>
<dbReference type="Proteomes" id="UP000708148">
    <property type="component" value="Unassembled WGS sequence"/>
</dbReference>
<proteinExistence type="predicted"/>
<protein>
    <recommendedName>
        <fullName evidence="3">Prefoldin subunit alpha</fullName>
    </recommendedName>
</protein>
<evidence type="ECO:0000313" key="2">
    <source>
        <dbReference type="Proteomes" id="UP000708148"/>
    </source>
</evidence>
<comment type="caution">
    <text evidence="1">The sequence shown here is derived from an EMBL/GenBank/DDBJ whole genome shotgun (WGS) entry which is preliminary data.</text>
</comment>
<dbReference type="InterPro" id="IPR009053">
    <property type="entry name" value="Prefoldin"/>
</dbReference>
<dbReference type="AlphaFoldDB" id="A0A8S1JGE4"/>
<dbReference type="Pfam" id="PF02996">
    <property type="entry name" value="Prefoldin"/>
    <property type="match status" value="1"/>
</dbReference>
<name>A0A8S1JGE4_9CHLO</name>
<organism evidence="1 2">
    <name type="scientific">Ostreobium quekettii</name>
    <dbReference type="NCBI Taxonomy" id="121088"/>
    <lineage>
        <taxon>Eukaryota</taxon>
        <taxon>Viridiplantae</taxon>
        <taxon>Chlorophyta</taxon>
        <taxon>core chlorophytes</taxon>
        <taxon>Ulvophyceae</taxon>
        <taxon>TCBD clade</taxon>
        <taxon>Bryopsidales</taxon>
        <taxon>Ostreobineae</taxon>
        <taxon>Ostreobiaceae</taxon>
        <taxon>Ostreobium</taxon>
    </lineage>
</organism>
<accession>A0A8S1JGE4</accession>
<gene>
    <name evidence="1" type="ORF">OSTQU699_LOCUS10554</name>
</gene>
<dbReference type="InterPro" id="IPR004127">
    <property type="entry name" value="Prefoldin_subunit_alpha"/>
</dbReference>
<evidence type="ECO:0000313" key="1">
    <source>
        <dbReference type="EMBL" id="CAD7705199.1"/>
    </source>
</evidence>
<dbReference type="EMBL" id="CAJHUC010003047">
    <property type="protein sequence ID" value="CAD7705199.1"/>
    <property type="molecule type" value="Genomic_DNA"/>
</dbReference>
<dbReference type="GO" id="GO:0006457">
    <property type="term" value="P:protein folding"/>
    <property type="evidence" value="ECO:0007669"/>
    <property type="project" value="UniProtKB-ARBA"/>
</dbReference>
<dbReference type="Gene3D" id="1.10.287.370">
    <property type="match status" value="1"/>
</dbReference>
<keyword evidence="2" id="KW-1185">Reference proteome</keyword>
<sequence>MAEGADGERKGGDAAGESVAAFDDRLRVDLARALDQQGRLERAKVEFEDLERAILARREGGVPAQLRTRVELGSGVYMQALAPDADMVYVNVGLGFHVECSWEDAERIAALKKEALDEQIRARDGAVGDLRARERLLAEGMRIARELGQAGEEEAEGGAGAGPS</sequence>
<dbReference type="OrthoDB" id="532789at2759"/>
<dbReference type="CDD" id="cd23158">
    <property type="entry name" value="Prefoldin_UXT"/>
    <property type="match status" value="1"/>
</dbReference>